<reference evidence="2" key="1">
    <citation type="submission" date="2016-03" db="EMBL/GenBank/DDBJ databases">
        <authorList>
            <person name="Ploux O."/>
        </authorList>
    </citation>
    <scope>NUCLEOTIDE SEQUENCE [LARGE SCALE GENOMIC DNA]</scope>
</reference>
<dbReference type="GeneID" id="29125135"/>
<proteinExistence type="predicted"/>
<sequence>MITALLRISFAVPMYIVERVIQMSNPYDSVMMFGKEEDDETLG</sequence>
<dbReference type="Proteomes" id="UP000201371">
    <property type="component" value="Segment"/>
</dbReference>
<organism evidence="1 2">
    <name type="scientific">Gordonia phage Yvonnetastic</name>
    <dbReference type="NCBI Taxonomy" id="1821566"/>
    <lineage>
        <taxon>Viruses</taxon>
        <taxon>Duplodnaviria</taxon>
        <taxon>Heunggongvirae</taxon>
        <taxon>Uroviricota</taxon>
        <taxon>Caudoviricetes</taxon>
        <taxon>Yvonnevirus</taxon>
        <taxon>Yvonnevirus yvonnetastic</taxon>
        <taxon>Gordonia virus Yvonnetastic</taxon>
    </lineage>
</organism>
<keyword evidence="2" id="KW-1185">Reference proteome</keyword>
<evidence type="ECO:0000313" key="1">
    <source>
        <dbReference type="EMBL" id="AMS02717.1"/>
    </source>
</evidence>
<dbReference type="RefSeq" id="YP_009301227.1">
    <property type="nucleotide sequence ID" value="NC_031230.1"/>
</dbReference>
<gene>
    <name evidence="1" type="primary">173</name>
    <name evidence="1" type="ORF">SEA_YVONNETASTIC_173</name>
</gene>
<dbReference type="KEGG" id="vg:29125135"/>
<dbReference type="EMBL" id="KU963248">
    <property type="protein sequence ID" value="AMS02717.1"/>
    <property type="molecule type" value="Genomic_DNA"/>
</dbReference>
<accession>A0A142K9D4</accession>
<name>A0A142K9D4_9CAUD</name>
<evidence type="ECO:0000313" key="2">
    <source>
        <dbReference type="Proteomes" id="UP000201371"/>
    </source>
</evidence>
<protein>
    <submittedName>
        <fullName evidence="1">Uncharacterized protein</fullName>
    </submittedName>
</protein>